<dbReference type="InterPro" id="IPR035976">
    <property type="entry name" value="Sushi/SCR/CCP_sf"/>
</dbReference>
<feature type="domain" description="Ig-like" evidence="7">
    <location>
        <begin position="4330"/>
        <end position="4424"/>
    </location>
</feature>
<dbReference type="PANTHER" id="PTHR45656">
    <property type="entry name" value="PROTEIN CBR-CLEC-78"/>
    <property type="match status" value="1"/>
</dbReference>
<keyword evidence="10" id="KW-1185">Reference proteome</keyword>
<feature type="domain" description="Sushi" evidence="8">
    <location>
        <begin position="565"/>
        <end position="619"/>
    </location>
</feature>
<evidence type="ECO:0000256" key="3">
    <source>
        <dbReference type="ARBA" id="ARBA00023157"/>
    </source>
</evidence>
<feature type="domain" description="Sushi" evidence="8">
    <location>
        <begin position="1801"/>
        <end position="1858"/>
    </location>
</feature>
<feature type="disulfide bond" evidence="4">
    <location>
        <begin position="3021"/>
        <end position="3048"/>
    </location>
</feature>
<feature type="disulfide bond" evidence="4">
    <location>
        <begin position="1885"/>
        <end position="1912"/>
    </location>
</feature>
<dbReference type="PROSITE" id="PS50923">
    <property type="entry name" value="SUSHI"/>
    <property type="match status" value="43"/>
</dbReference>
<feature type="compositionally biased region" description="Basic and acidic residues" evidence="5">
    <location>
        <begin position="4866"/>
        <end position="4877"/>
    </location>
</feature>
<evidence type="ECO:0000313" key="9">
    <source>
        <dbReference type="EMBL" id="WAQ98144.1"/>
    </source>
</evidence>
<feature type="disulfide bond" evidence="4">
    <location>
        <begin position="2246"/>
        <end position="2273"/>
    </location>
</feature>
<evidence type="ECO:0000259" key="8">
    <source>
        <dbReference type="PROSITE" id="PS50923"/>
    </source>
</evidence>
<feature type="disulfide bond" evidence="4">
    <location>
        <begin position="2798"/>
        <end position="2825"/>
    </location>
</feature>
<feature type="compositionally biased region" description="Basic and acidic residues" evidence="5">
    <location>
        <begin position="5079"/>
        <end position="5088"/>
    </location>
</feature>
<feature type="domain" description="Sushi" evidence="8">
    <location>
        <begin position="951"/>
        <end position="988"/>
    </location>
</feature>
<name>A0ABY7DKC3_MYAAR</name>
<gene>
    <name evidence="9" type="ORF">MAR_022517</name>
</gene>
<evidence type="ECO:0000256" key="6">
    <source>
        <dbReference type="SAM" id="Phobius"/>
    </source>
</evidence>
<feature type="domain" description="Sushi" evidence="8">
    <location>
        <begin position="4606"/>
        <end position="4662"/>
    </location>
</feature>
<feature type="domain" description="Sushi" evidence="8">
    <location>
        <begin position="2770"/>
        <end position="2827"/>
    </location>
</feature>
<feature type="domain" description="Sushi" evidence="8">
    <location>
        <begin position="3647"/>
        <end position="3682"/>
    </location>
</feature>
<feature type="domain" description="Sushi" evidence="8">
    <location>
        <begin position="877"/>
        <end position="934"/>
    </location>
</feature>
<feature type="domain" description="Sushi" evidence="8">
    <location>
        <begin position="2557"/>
        <end position="2614"/>
    </location>
</feature>
<feature type="domain" description="Sushi" evidence="8">
    <location>
        <begin position="2881"/>
        <end position="2938"/>
    </location>
</feature>
<feature type="disulfide bond" evidence="4">
    <location>
        <begin position="2909"/>
        <end position="2936"/>
    </location>
</feature>
<dbReference type="InterPro" id="IPR000436">
    <property type="entry name" value="Sushi_SCR_CCP_dom"/>
</dbReference>
<feature type="disulfide bond" evidence="4">
    <location>
        <begin position="1129"/>
        <end position="1156"/>
    </location>
</feature>
<feature type="disulfide bond" evidence="4">
    <location>
        <begin position="2105"/>
        <end position="2132"/>
    </location>
</feature>
<organism evidence="9 10">
    <name type="scientific">Mya arenaria</name>
    <name type="common">Soft-shell clam</name>
    <dbReference type="NCBI Taxonomy" id="6604"/>
    <lineage>
        <taxon>Eukaryota</taxon>
        <taxon>Metazoa</taxon>
        <taxon>Spiralia</taxon>
        <taxon>Lophotrochozoa</taxon>
        <taxon>Mollusca</taxon>
        <taxon>Bivalvia</taxon>
        <taxon>Autobranchia</taxon>
        <taxon>Heteroconchia</taxon>
        <taxon>Euheterodonta</taxon>
        <taxon>Imparidentia</taxon>
        <taxon>Neoheterodontei</taxon>
        <taxon>Myida</taxon>
        <taxon>Myoidea</taxon>
        <taxon>Myidae</taxon>
        <taxon>Mya</taxon>
    </lineage>
</organism>
<dbReference type="SUPFAM" id="SSF57535">
    <property type="entry name" value="Complement control module/SCR domain"/>
    <property type="match status" value="77"/>
</dbReference>
<feature type="disulfide bond" evidence="4">
    <location>
        <begin position="1515"/>
        <end position="1542"/>
    </location>
</feature>
<evidence type="ECO:0000259" key="7">
    <source>
        <dbReference type="PROSITE" id="PS50835"/>
    </source>
</evidence>
<feature type="disulfide bond" evidence="4">
    <location>
        <begin position="3653"/>
        <end position="3680"/>
    </location>
</feature>
<feature type="domain" description="Sushi" evidence="8">
    <location>
        <begin position="1679"/>
        <end position="1748"/>
    </location>
</feature>
<feature type="disulfide bond" evidence="4">
    <location>
        <begin position="1459"/>
        <end position="1486"/>
    </location>
</feature>
<feature type="disulfide bond" evidence="4">
    <location>
        <begin position="3597"/>
        <end position="3624"/>
    </location>
</feature>
<reference evidence="9" key="1">
    <citation type="submission" date="2022-11" db="EMBL/GenBank/DDBJ databases">
        <title>Centuries of genome instability and evolution in soft-shell clam transmissible cancer (bioRxiv).</title>
        <authorList>
            <person name="Hart S.F.M."/>
            <person name="Yonemitsu M.A."/>
            <person name="Giersch R.M."/>
            <person name="Beal B.F."/>
            <person name="Arriagada G."/>
            <person name="Davis B.W."/>
            <person name="Ostrander E.A."/>
            <person name="Goff S.P."/>
            <person name="Metzger M.J."/>
        </authorList>
    </citation>
    <scope>NUCLEOTIDE SEQUENCE</scope>
    <source>
        <strain evidence="9">MELC-2E11</strain>
        <tissue evidence="9">Siphon/mantle</tissue>
    </source>
</reference>
<feature type="disulfide bond" evidence="4">
    <location>
        <begin position="1719"/>
        <end position="1746"/>
    </location>
</feature>
<feature type="domain" description="Sushi" evidence="8">
    <location>
        <begin position="4266"/>
        <end position="4328"/>
    </location>
</feature>
<dbReference type="InterPro" id="IPR051277">
    <property type="entry name" value="SEZ6_CSMD_C4BPB_Regulators"/>
</dbReference>
<feature type="domain" description="Sushi" evidence="8">
    <location>
        <begin position="3291"/>
        <end position="3348"/>
    </location>
</feature>
<feature type="domain" description="Sushi" evidence="8">
    <location>
        <begin position="3816"/>
        <end position="3848"/>
    </location>
</feature>
<feature type="disulfide bond" evidence="4">
    <location>
        <begin position="3208"/>
        <end position="3235"/>
    </location>
</feature>
<sequence length="5088" mass="529282">MVFTCDVGFTLAGEAENNCSSDGTGWLYPQPSCVSCQPLAASSVGSASVTSDGQTSVAAFSCPAGYSLSSATTAVSCLPDGTWGSSIPDCVKCETLANPASGSVSIETDGSSSHAIYSCLTGYTMFGDQQRNCLINGSWDGDVPVCLCSQAPSPLNGAVSVSTDGLTADYTCNVGNTLSGVSQRECRLDGTGWTVECSTLDSVVGGSALLWTDGASTHANFSCQTGTTLAGEHHLTCRTSGSWSFSVPQCVSCTNPVQTEGLETTTTSDGLATTIAFQCAVGYLLHGVHETSCTVSGTWSEQQPSCVSCPSLTSPDSGIVVVTSNGTNSMATYSCAGGYYVQGDSFRLCQGDGVWNSTDPTCVCDAPLSPENGGFILQYDGYTAQYHCDVGFSLDGPAERTCALDGTGWSDIDPICVGCVATTDPANGTVTLTSDGTTTQATVSCDVGFTVSATDPSLSCQPDGSYSEQLPSCVFCMELQSSANGDILLTSDNETTWATFSCDIGFSLVGEQSLYCLKDGTWSQPTPTCVTCDAAPTIENSVYTLETNGTASYLSVQCLDGYYMQVCDNPGVPANGEMQTDGRIVTFLCDLGYTMNGNNTAQCLNGGSGWSGHVPECIQCVAISDISGGSLSESTDGSFTMYTYTCPAGASLVGISCPTLLAPDSGEVLLQTDGISTTGVYSCVQGYELVGQVNRTCGTDGVWTGNSPTCSCVVPEFPTGGEITLSADGTVISYSCSLGYSVDGDPGRTCLSDGQGWSGQQPSCTLCDTIQNISGGSVSTSTDGLVTEAAFTCAAGFTMDGPATAQCRSDGTWNTTGPSCIMCETVSSPTNGGYSTFTDGVATFSIFTCDVGFSLKGSSELTCGLSGSYLGTEPLCVSCSTLTAPDSATQSMSTNGSVTLVTYMCEAGYHLEGEAVLTCTTQGLWDSDQPECVCDLPAQITNGILTLSSDGRTAAYSCNQGFNLNGTAEGTCLMGGQGWSHVEPTCVQCDSFESPAKGTVSVSTDGVVTLLTVTCGSGFTLDGIVELQCGEDGAWTYDVNSFSCVSCDPLTEPNNGNMSINTNGSVSEATFSCIAGYTLAGSPLSYCGVDGLWSDPIPICVECEDMSAISSGSVLMFSDGLKTMLTYECVSGYMLRGTNSLECRTDGSWSDGFPECVCESPISLINGDFTISADGMTLSYECDVSFTLVGDNMRTCGSDGSGWGGQPPTCVKCDNLQSLSDGDVTLTSNGTVTSVTFSCDLGYSAQGVFIGICDDTGAWDITPPSCGSCEVLNVIPNGEVVLTTNGSTSLATYTCTTGYFLSGETTRQCSGGTYSGSEPECLCSPPAYFANGEFTSNGSVITFLCDQRYTLNGPNTRVCSNDGSGWSSIEPFCVACDALTAPTGGSINLTTDGYQTLAMVKCDVGYTMSGPDALTCNTDGAWDMEVSSCGVACSALDVPVGGHVELQTNGQTTTASFTCDVYYTLVGQDTLSCRNDGTWSFKEPSCIQCPVLDAPDSGFMAVTSDGLVTTAKYTCHAAYYLIGDETSVCGTEGSWNSTAPTCICVEPSSLANGSISVSVDGLSAEYSCDRGFTLQGEQSVSCLGNFQEWSADGQLCVTCGDPPTVDDGDVTVQTNRTSSSLIFMCQAGYSLSGTSLVNCLSNGSWDEQFPTCVACSDVLGVADGSSTLGTDGLKSSYSFSCGEGYSLEGDAVVTCLEDGTWTSSPPNCDGLNTFSSVSCSSGYYADGPSLLKCQADGSWNGSVPLCVCDIPDAPTNGWVEVILGGYVASYSCEAGFTIEGNTTRQCQTGGLGWDGGQPSCVQCSEVEAPNAGALVVETDGISSYATITCQGGFTLNGLDVISCDDKGSWGSAVPECVSCVDILAPSSGHVSFSTNGSVTMATFSCLSGYYLVGEEINTCSKNGSWIYQRPSCVCETPSKPVDGAVDADGYTAHYTCEPGYTLNGEPVRVCANDGSGWNGTNPVCNACDSLPSLTGGSLSMVTDGTSTSAMYTCNTGYSLSGTTTLQCRSDGSWDIQPPECTSCAAIAPVDHGSIDLSSNGSHTWVEYSCNLGFSLKGFQISTCRPSGDWDFVAPICVQCDDLPDVSSGFYFMSTTGIETTVSYSCASEYHLQGDASRTCGSDGTWDSNEPTCVCNSIGAPANGSSVVSADDRLTTFTCDVEACAEFPMVNGGSYNVSTDGSTSKLIFQCDVGSTLSGDSDIQCGEDGVWQIATAPTCVECPALSPAENQSISITTDGITTFAWFTCDLHYSLVGHHVIGCTEEGQWNASSPSCDLCPSLLELDAGFVAYNSDGVVTRATFSCVDGYHLNTNEIIECASGVWQDQAPTCVCEAQSIPEHGNMTLSEDLMVATFTCDLGYILVGSSNSVCQSDGTGWNNVPPSCKLCADIPAIESGSGLLSTDGLQTTVTFQCEAGSSLSGANTAQCGIDGTWSIEAPSCEYSCVDGYYLDGNSSRECLLSGSWTGVQPKCRCILPSNPVNGAVEYGNSSDNLDTAVHSCSAAPCFALAQPTGGILQYTTDGAATNAGITCNNGYTLLGAQNLTCRADGSWNFQPGTCVKCPDLEDISSGVLSMSTDGSVSVADYVCASGYDLDGLSEIVCLTDGSWSDQPPVCKCESPPQILHGTYTISSDGQTVTYSCESGSALVGNTSQMCDTAGAGWLGTQPECFVCDSLTNLANGFINLTTEGRTTSVVFTCEVGNTLAGASVASCQSDGTWDIQQPSCGNGTMTMSSNGTLTLAKHTCDLGFTLVGTDTLVCSESGSWSSSQPVCVACQQPTILENGNFVISTDGQQTTANYSCQSDYTLVGDDVQYCGNDGSWTVNMPTCVCSTFHTPTNGDIEISDAGTTATYTCGEGYTLSGVALQQCGSVEDVLAGNSSPSCVTCSTLDYVSGGNVNISTDGVTTTATFTCEDGYTLQGDSEITCRSDGSWDLQAPECVSCSSLTQPSDGSLSYSTDGTVSTVTILCDVGSTLNGAQNLTCRSDGSWNILPGTCVKCPSLQTPDSGTLSIMTNGYVTMATYACNSEYYLDGSSDIVCQTDGTWSDQPPVCKCEAPPSIQNGSYSISSDGQTVTYSCDVSSALVGNVSRICDSEGTGWLDTQPECVGDAVASCSPDGSWDLQQPICVSCPELNTIDNGSLSMSSNGTVTKGEHRCDLGFTLVGTAILSCSDSGVWSSSQPFCVTCLPPAVVENGNFTIRSNGLETSAIYSCDADYTLVGDEVLYCASDGSWAGNIPVCVCSSFQMPTNGGIQISADGTTATYTCGDGYALNGQTMQQCGSVEDLLSGSLPPTCVPCSTLDFVSGGSVNISTDGVTTMASFTCGEGYTLQGDSDISCRSDGSWDFQAPGCVSCNPLTQPAGGTLSYSTDGTVTEVSVLCNTGYSLNGARNLTCRADGSWNLKPGVCVSCPTLTDPYSGTVDLETDGTTTKATYMCAAGYYLDGTDSLTCQTNGFWSDVAPICKCEEPPVLNLGSFNISVDGLMVTYSCEVGSSMFGDTSQMCDTAGAGWLGEQPECSTCDPLGSVQNGTYHFTTNGEATLATFTCDVGNTVSGVSVTTCLSDGSWDLQVPTCVYCPEIAALANGSYIVSTNGTDTIVDYRCDVGFTLAGVSFSSCQSDGQWSNQSPVCVPCLELASIHNADRVITTNGTTTTVNFSCMDKYTLVGDEDLICMTDGSWQGTTPTCVCSSFQSPLNGDLKISENGTGAIYTCAEGFSLSGEAQQVCETVDAQLAGNDPPTCVGCATLQATNAFTNASTDGLTTVMEFTCDVGYTLVGSSSTQCRSDGLWTNDPPSCVSCPGLYATEGVVLEQIYRGGVTIASFSCNLGYSILGSSILTCRTDQTWDFQTPSCVQCPSLVDPASGSVDVSTDGLTMEAAFVCASGYYLEGADVILCNTSGLWSEDSPVCKCVMPTSISNGAYQVRENGSVLEYSCIEGYTLSGMTVRTCSDSGDGWSDSSPSCIKCGDLASPDSGNVLLSTNGTVTHVQYFCDVGYSASGVSESRCLEDGTWELSDPPTCVPCDPLEDMVNGSVSYTTNGTETALTIECELGHTLSDNAIVSCQPDGTWTTGLPQCVYCSSLNDPKNGFSDSFNEDNQAKVSFSCDSGYTLIGQSTITCRPDGTWSDDAPSCECELASDETVTSATFSCEVGATLVGASIATCRSDGTWNTSPPTCVTCATLGTVSGGTVELQASGTTTTAVFTCETTHALYGAANLTCRDDGSWDFQQPICVSCPALDTPTSGFVNVTTDGSNPVAMFTCASGYFIDGRSSLACQAEDECNPSGQISNGSAVLSADGMSVTYTCDTGFTLNGAGIRSCNTDGTGWTGTEPSCVSCPELTTLSNGDITLVTNGSVTSVEVACDVGTSARGEDMLVCNPDGTWNASLPDCVECPALTLDSHGSVNVTSTGTISEGAFSCDVNYTMAGTERLTCREDGTWSATEPTCVACSAIDTILNGHITITTNGSLTSAAFSCEDGYSLAGSEILECNSSGIWDKSIPKCVICGTLFSTAGLEVIQFTDGERTYAEFKCDPGYTMSGKTIISCRSDGTWNASQPTCEVCETLTPPSVGDVSIMTDGEMTSANVTCPAGFVLDSSGTLNCRADGTWNFDVPDCVCEPPPSLQNGETIISADGLTARYSCQSGYSLSGPTTRVCQSDGTAWTDDDPFCVQCEELHLGSNMNVTLVTSGVISQAVVLCDPWFTLADSQNVTCSSNGSWNIHLPTCVRCEQLQVGTGLSYKVTTSGSLSVAEYTCASGYTLEGATSSTCLRNGSWDSVPPSCALAVSTVGPCEATTTECNSGAAIGLGVMFGLALIAAVILGYFAWRYWRLWKGVGGGKSVMYSKATQPQITTSPDGNWIFSDIDKGTISPSKAPVSHERHVTDMGRAESSLAPLSEQREITMSSIMTPSPGPLSTRNIEFQRPPAGVFDRRSPSGFSAVRSRESTFDSFSALPQQVLTHRDNSSLQKRKTAVEVPKIKIDAASVKKKDREIMARQSPLGSEGGRLSPFVPIQEATYRDGSPLPEQILTPRDEETLKAESRRKHTDPTKQPVAQVRRPRKKMSDLIDKDASLRHVYRSPSQSHHTITQLDHDIPEMDV</sequence>
<feature type="domain" description="Sushi" evidence="8">
    <location>
        <begin position="4170"/>
        <end position="4227"/>
    </location>
</feature>
<feature type="compositionally biased region" description="Polar residues" evidence="5">
    <location>
        <begin position="5068"/>
        <end position="5078"/>
    </location>
</feature>
<dbReference type="InterPro" id="IPR007110">
    <property type="entry name" value="Ig-like_dom"/>
</dbReference>
<feature type="disulfide bond" evidence="4">
    <location>
        <begin position="3431"/>
        <end position="3458"/>
    </location>
</feature>
<feature type="domain" description="Sushi" evidence="8">
    <location>
        <begin position="3569"/>
        <end position="3626"/>
    </location>
</feature>
<feature type="domain" description="Sushi" evidence="8">
    <location>
        <begin position="251"/>
        <end position="308"/>
    </location>
</feature>
<feature type="transmembrane region" description="Helical" evidence="6">
    <location>
        <begin position="4793"/>
        <end position="4816"/>
    </location>
</feature>
<feature type="disulfide bond" evidence="4">
    <location>
        <begin position="4523"/>
        <end position="4550"/>
    </location>
</feature>
<keyword evidence="6" id="KW-1133">Transmembrane helix</keyword>
<feature type="disulfide bond" evidence="4">
    <location>
        <begin position="4467"/>
        <end position="4494"/>
    </location>
</feature>
<evidence type="ECO:0000313" key="10">
    <source>
        <dbReference type="Proteomes" id="UP001164746"/>
    </source>
</evidence>
<feature type="disulfide bond" evidence="4">
    <location>
        <begin position="3763"/>
        <end position="3790"/>
    </location>
</feature>
<feature type="domain" description="Sushi" evidence="8">
    <location>
        <begin position="1101"/>
        <end position="1158"/>
    </location>
</feature>
<feature type="disulfide bond" evidence="4">
    <location>
        <begin position="279"/>
        <end position="306"/>
    </location>
</feature>
<feature type="disulfide bond" evidence="4">
    <location>
        <begin position="502"/>
        <end position="529"/>
    </location>
</feature>
<keyword evidence="2" id="KW-0677">Repeat</keyword>
<dbReference type="SMART" id="SM00032">
    <property type="entry name" value="CCP"/>
    <property type="match status" value="81"/>
</dbReference>
<feature type="domain" description="Sushi" evidence="8">
    <location>
        <begin position="3902"/>
        <end position="3958"/>
    </location>
</feature>
<dbReference type="EMBL" id="CP111014">
    <property type="protein sequence ID" value="WAQ98144.1"/>
    <property type="molecule type" value="Genomic_DNA"/>
</dbReference>
<feature type="disulfide bond" evidence="4">
    <location>
        <begin position="4745"/>
        <end position="4772"/>
    </location>
</feature>
<feature type="region of interest" description="Disordered" evidence="5">
    <location>
        <begin position="4861"/>
        <end position="4882"/>
    </location>
</feature>
<evidence type="ECO:0000256" key="4">
    <source>
        <dbReference type="PROSITE-ProRule" id="PRU00302"/>
    </source>
</evidence>
<feature type="disulfide bond" evidence="4">
    <location>
        <begin position="1239"/>
        <end position="1266"/>
    </location>
</feature>
<feature type="disulfide bond" evidence="4">
    <location>
        <begin position="1993"/>
        <end position="2020"/>
    </location>
</feature>
<feature type="domain" description="Sushi" evidence="8">
    <location>
        <begin position="2077"/>
        <end position="2134"/>
    </location>
</feature>
<feature type="region of interest" description="Disordered" evidence="5">
    <location>
        <begin position="5021"/>
        <end position="5088"/>
    </location>
</feature>
<feature type="disulfide bond" evidence="4">
    <location>
        <begin position="905"/>
        <end position="932"/>
    </location>
</feature>
<feature type="disulfide bond" evidence="4">
    <location>
        <begin position="1829"/>
        <end position="1856"/>
    </location>
</feature>
<feature type="domain" description="Sushi" evidence="8">
    <location>
        <begin position="2383"/>
        <end position="2440"/>
    </location>
</feature>
<feature type="domain" description="Sushi" evidence="8">
    <location>
        <begin position="1321"/>
        <end position="1375"/>
    </location>
</feature>
<feature type="domain" description="Sushi" evidence="8">
    <location>
        <begin position="1211"/>
        <end position="1268"/>
    </location>
</feature>
<dbReference type="PANTHER" id="PTHR45656:SF4">
    <property type="entry name" value="PROTEIN CBR-CLEC-78"/>
    <property type="match status" value="1"/>
</dbReference>
<feature type="domain" description="Sushi" evidence="8">
    <location>
        <begin position="2667"/>
        <end position="2724"/>
    </location>
</feature>
<feature type="disulfide bond" evidence="4">
    <location>
        <begin position="3819"/>
        <end position="3846"/>
    </location>
</feature>
<evidence type="ECO:0000256" key="2">
    <source>
        <dbReference type="ARBA" id="ARBA00022737"/>
    </source>
</evidence>
<keyword evidence="6" id="KW-0472">Membrane</keyword>
<feature type="domain" description="Sushi" evidence="8">
    <location>
        <begin position="2218"/>
        <end position="2275"/>
    </location>
</feature>
<feature type="disulfide bond" evidence="4">
    <location>
        <begin position="335"/>
        <end position="362"/>
    </location>
</feature>
<feature type="domain" description="Sushi" evidence="8">
    <location>
        <begin position="474"/>
        <end position="531"/>
    </location>
</feature>
<feature type="domain" description="Sushi" evidence="8">
    <location>
        <begin position="1490"/>
        <end position="1544"/>
    </location>
</feature>
<feature type="domain" description="Sushi" evidence="8">
    <location>
        <begin position="3180"/>
        <end position="3237"/>
    </location>
</feature>
<feature type="domain" description="Sushi" evidence="8">
    <location>
        <begin position="3403"/>
        <end position="3460"/>
    </location>
</feature>
<feature type="domain" description="Sushi" evidence="8">
    <location>
        <begin position="4070"/>
        <end position="4127"/>
    </location>
</feature>
<feature type="domain" description="Sushi" evidence="8">
    <location>
        <begin position="1597"/>
        <end position="1654"/>
    </location>
</feature>
<keyword evidence="3 4" id="KW-1015">Disulfide bond</keyword>
<dbReference type="PROSITE" id="PS50835">
    <property type="entry name" value="IG_LIKE"/>
    <property type="match status" value="1"/>
</dbReference>
<protein>
    <submittedName>
        <fullName evidence="9">SVEP1-like protein</fullName>
    </submittedName>
</protein>
<feature type="disulfide bond" evidence="4">
    <location>
        <begin position="2585"/>
        <end position="2612"/>
    </location>
</feature>
<feature type="domain" description="Sushi" evidence="8">
    <location>
        <begin position="3960"/>
        <end position="4015"/>
    </location>
</feature>
<feature type="disulfide bond" evidence="4">
    <location>
        <begin position="793"/>
        <end position="820"/>
    </location>
</feature>
<feature type="domain" description="Sushi" evidence="8">
    <location>
        <begin position="4520"/>
        <end position="4552"/>
    </location>
</feature>
<feature type="domain" description="Sushi" evidence="8">
    <location>
        <begin position="4717"/>
        <end position="4774"/>
    </location>
</feature>
<feature type="disulfide bond" evidence="4">
    <location>
        <begin position="2695"/>
        <end position="2722"/>
    </location>
</feature>
<dbReference type="Pfam" id="PF00084">
    <property type="entry name" value="Sushi"/>
    <property type="match status" value="67"/>
</dbReference>
<evidence type="ECO:0000256" key="5">
    <source>
        <dbReference type="SAM" id="MobiDB-lite"/>
    </source>
</evidence>
<feature type="disulfide bond" evidence="4">
    <location>
        <begin position="3319"/>
        <end position="3346"/>
    </location>
</feature>
<feature type="disulfide bond" evidence="4">
    <location>
        <begin position="4198"/>
        <end position="4225"/>
    </location>
</feature>
<feature type="disulfide bond" evidence="4">
    <location>
        <begin position="764"/>
        <end position="807"/>
    </location>
</feature>
<feature type="domain" description="Sushi" evidence="8">
    <location>
        <begin position="3736"/>
        <end position="3792"/>
    </location>
</feature>
<feature type="domain" description="Sushi" evidence="8">
    <location>
        <begin position="2993"/>
        <end position="3050"/>
    </location>
</feature>
<feature type="domain" description="Sushi" evidence="8">
    <location>
        <begin position="310"/>
        <end position="364"/>
    </location>
</feature>
<feature type="domain" description="Sushi" evidence="8">
    <location>
        <begin position="655"/>
        <end position="712"/>
    </location>
</feature>
<accession>A0ABY7DKC3</accession>
<keyword evidence="4" id="KW-0768">Sushi</keyword>
<feature type="disulfide bond" evidence="4">
    <location>
        <begin position="683"/>
        <end position="710"/>
    </location>
</feature>
<feature type="compositionally biased region" description="Basic and acidic residues" evidence="5">
    <location>
        <begin position="5051"/>
        <end position="5062"/>
    </location>
</feature>
<evidence type="ECO:0000256" key="1">
    <source>
        <dbReference type="ARBA" id="ARBA00022729"/>
    </source>
</evidence>
<feature type="domain" description="Sushi" evidence="8">
    <location>
        <begin position="1965"/>
        <end position="2022"/>
    </location>
</feature>
<feature type="domain" description="Sushi" evidence="8">
    <location>
        <begin position="4439"/>
        <end position="4496"/>
    </location>
</feature>
<feature type="disulfide bond" evidence="4">
    <location>
        <begin position="4098"/>
        <end position="4125"/>
    </location>
</feature>
<feature type="domain" description="Sushi" evidence="8">
    <location>
        <begin position="1882"/>
        <end position="1914"/>
    </location>
</feature>
<feature type="domain" description="Sushi" evidence="8">
    <location>
        <begin position="1431"/>
        <end position="1488"/>
    </location>
</feature>
<keyword evidence="6" id="KW-0812">Transmembrane</keyword>
<feature type="disulfide bond" evidence="4">
    <location>
        <begin position="2411"/>
        <end position="2438"/>
    </location>
</feature>
<feature type="domain" description="Sushi" evidence="8">
    <location>
        <begin position="34"/>
        <end position="92"/>
    </location>
</feature>
<dbReference type="CDD" id="cd00033">
    <property type="entry name" value="CCP"/>
    <property type="match status" value="71"/>
</dbReference>
<proteinExistence type="predicted"/>
<dbReference type="Gene3D" id="2.10.70.10">
    <property type="entry name" value="Complement Module, domain 1"/>
    <property type="match status" value="76"/>
</dbReference>
<feature type="disulfide bond" evidence="4">
    <location>
        <begin position="1625"/>
        <end position="1652"/>
    </location>
</feature>
<keyword evidence="1" id="KW-0732">Signal</keyword>
<feature type="domain" description="Sushi" evidence="8">
    <location>
        <begin position="762"/>
        <end position="822"/>
    </location>
</feature>
<comment type="caution">
    <text evidence="4">Lacks conserved residue(s) required for the propagation of feature annotation.</text>
</comment>
<dbReference type="Proteomes" id="UP001164746">
    <property type="component" value="Chromosome 3"/>
</dbReference>